<proteinExistence type="predicted"/>
<evidence type="ECO:0000313" key="2">
    <source>
        <dbReference type="Proteomes" id="UP000322165"/>
    </source>
</evidence>
<dbReference type="RefSeq" id="WP_149859182.1">
    <property type="nucleotide sequence ID" value="NZ_VUOD01000001.1"/>
</dbReference>
<organism evidence="1 2">
    <name type="scientific">Arenimonas fontis</name>
    <dbReference type="NCBI Taxonomy" id="2608255"/>
    <lineage>
        <taxon>Bacteria</taxon>
        <taxon>Pseudomonadati</taxon>
        <taxon>Pseudomonadota</taxon>
        <taxon>Gammaproteobacteria</taxon>
        <taxon>Lysobacterales</taxon>
        <taxon>Lysobacteraceae</taxon>
        <taxon>Arenimonas</taxon>
    </lineage>
</organism>
<accession>A0A5B2ZFJ3</accession>
<dbReference type="Gene3D" id="3.40.30.10">
    <property type="entry name" value="Glutaredoxin"/>
    <property type="match status" value="1"/>
</dbReference>
<reference evidence="1 2" key="2">
    <citation type="submission" date="2019-09" db="EMBL/GenBank/DDBJ databases">
        <authorList>
            <person name="Mazur A."/>
        </authorList>
    </citation>
    <scope>NUCLEOTIDE SEQUENCE [LARGE SCALE GENOMIC DNA]</scope>
    <source>
        <strain evidence="1 2">3729k</strain>
    </source>
</reference>
<keyword evidence="2" id="KW-1185">Reference proteome</keyword>
<evidence type="ECO:0000313" key="1">
    <source>
        <dbReference type="EMBL" id="KAA2285964.1"/>
    </source>
</evidence>
<dbReference type="AlphaFoldDB" id="A0A5B2ZFJ3"/>
<gene>
    <name evidence="1" type="ORF">F0415_00205</name>
</gene>
<sequence>MSAPVLHCSPEYLKLNPQARVPTLLVDDAAATEVVVVTDYLDRLRWSASALPEGQGLAPDSPRLRDALAADPVFARVPTDEGIRMVSIDIMKQGAHAYFAPVRWAVCALRRAAENAFGESSPPQNRIKLS</sequence>
<name>A0A5B2ZFJ3_9GAMM</name>
<dbReference type="SUPFAM" id="SSF52833">
    <property type="entry name" value="Thioredoxin-like"/>
    <property type="match status" value="1"/>
</dbReference>
<dbReference type="Proteomes" id="UP000322165">
    <property type="component" value="Unassembled WGS sequence"/>
</dbReference>
<reference evidence="1 2" key="1">
    <citation type="submission" date="2019-09" db="EMBL/GenBank/DDBJ databases">
        <title>Arenimonas chukotkensis sp. nov., a bacterium isolated from Chukotka hot spring, Arctic region, Russia.</title>
        <authorList>
            <person name="Zayulina K.S."/>
            <person name="Prokofeva M.I."/>
            <person name="Elcheninov A.G."/>
            <person name="Novikov A."/>
            <person name="Kochetkova T.V."/>
            <person name="Kublanov I.V."/>
        </authorList>
    </citation>
    <scope>NUCLEOTIDE SEQUENCE [LARGE SCALE GENOMIC DNA]</scope>
    <source>
        <strain evidence="1 2">3729k</strain>
    </source>
</reference>
<comment type="caution">
    <text evidence="1">The sequence shown here is derived from an EMBL/GenBank/DDBJ whole genome shotgun (WGS) entry which is preliminary data.</text>
</comment>
<dbReference type="InterPro" id="IPR036249">
    <property type="entry name" value="Thioredoxin-like_sf"/>
</dbReference>
<protein>
    <submittedName>
        <fullName evidence="1">Uncharacterized protein</fullName>
    </submittedName>
</protein>
<dbReference type="EMBL" id="VUOD01000001">
    <property type="protein sequence ID" value="KAA2285964.1"/>
    <property type="molecule type" value="Genomic_DNA"/>
</dbReference>